<reference evidence="1 2" key="1">
    <citation type="journal article" date="2011" name="J. Bacteriol.">
        <title>Complete genome sequence of Paenibacillus polymyxa SC2, a strain of plant growth-promoting Rhizobacterium with broad-spectrum antimicrobial activity.</title>
        <authorList>
            <person name="Ma M."/>
            <person name="Wang C."/>
            <person name="Ding Y."/>
            <person name="Li L."/>
            <person name="Shen D."/>
            <person name="Jiang X."/>
            <person name="Guan D."/>
            <person name="Cao F."/>
            <person name="Chen H."/>
            <person name="Feng R."/>
            <person name="Wang X."/>
            <person name="Ge Y."/>
            <person name="Yao L."/>
            <person name="Bing X."/>
            <person name="Yang X."/>
            <person name="Li J."/>
            <person name="Du B."/>
        </authorList>
    </citation>
    <scope>NUCLEOTIDE SEQUENCE [LARGE SCALE GENOMIC DNA]</scope>
    <source>
        <strain evidence="1 2">SC2</strain>
    </source>
</reference>
<dbReference type="EMBL" id="CP002213">
    <property type="protein sequence ID" value="AKA44316.1"/>
    <property type="molecule type" value="Genomic_DNA"/>
</dbReference>
<proteinExistence type="predicted"/>
<dbReference type="HOGENOM" id="CLU_2863643_0_0_9"/>
<sequence length="64" mass="7678">MVFISMQAVREKPIHWLPSKQACGDRQLWKMTAENMLLHDVRRFRKDEANLIPIPMEDEARDHF</sequence>
<dbReference type="AlphaFoldDB" id="A0A0D5ZCK9"/>
<dbReference type="KEGG" id="ppm:PPSC2_22085"/>
<dbReference type="PATRIC" id="fig|886882.15.peg.4701"/>
<organism evidence="1 2">
    <name type="scientific">Paenibacillus polymyxa (strain SC2)</name>
    <name type="common">Bacillus polymyxa</name>
    <dbReference type="NCBI Taxonomy" id="886882"/>
    <lineage>
        <taxon>Bacteria</taxon>
        <taxon>Bacillati</taxon>
        <taxon>Bacillota</taxon>
        <taxon>Bacilli</taxon>
        <taxon>Bacillales</taxon>
        <taxon>Paenibacillaceae</taxon>
        <taxon>Paenibacillus</taxon>
    </lineage>
</organism>
<dbReference type="Proteomes" id="UP000006868">
    <property type="component" value="Chromosome"/>
</dbReference>
<protein>
    <submittedName>
        <fullName evidence="1">Uncharacterized protein</fullName>
    </submittedName>
</protein>
<gene>
    <name evidence="1" type="ORF">PPSC2_22085</name>
</gene>
<name>A0A0D5ZCK9_PAEPS</name>
<evidence type="ECO:0000313" key="2">
    <source>
        <dbReference type="Proteomes" id="UP000006868"/>
    </source>
</evidence>
<dbReference type="OrthoDB" id="2647226at2"/>
<evidence type="ECO:0000313" key="1">
    <source>
        <dbReference type="EMBL" id="AKA44316.1"/>
    </source>
</evidence>
<accession>A0A0D5ZCK9</accession>